<proteinExistence type="predicted"/>
<evidence type="ECO:0008006" key="4">
    <source>
        <dbReference type="Google" id="ProtNLM"/>
    </source>
</evidence>
<dbReference type="PROSITE" id="PS51257">
    <property type="entry name" value="PROKAR_LIPOPROTEIN"/>
    <property type="match status" value="1"/>
</dbReference>
<dbReference type="AlphaFoldDB" id="A4WUQ1"/>
<evidence type="ECO:0000256" key="2">
    <source>
        <dbReference type="SAM" id="SignalP"/>
    </source>
</evidence>
<dbReference type="STRING" id="349102.Rsph17025_2225"/>
<sequence length="275" mass="28441" precursor="true">MRHRTKAMRASAALLLVVATAACQPTVPDSGAGFEDYSSYLQRREAELMGQRGASAMPQMGAPAAQPQFSPEIIGSAIDSAEQGGGAPAPAYGAPGSTNPAAPAPGALIGGTTSYTTGEAGLPANRPRGNAPAGIRTESGEMAGAGSHTGISDENDFNAVSERRSREDDAEFMAQNRASYTVIPPQPVPERVNANGPNIVQFALSTSHNPGTPVYKRSSLRLSNPGSACAKYASPDLAQQDFLASGGPDRDRKGLDPDGDGFACGWDPRPFRAAR</sequence>
<feature type="chain" id="PRO_5002676454" description="Excalibur calcium-binding domain-containing protein" evidence="2">
    <location>
        <begin position="22"/>
        <end position="275"/>
    </location>
</feature>
<evidence type="ECO:0000256" key="1">
    <source>
        <dbReference type="SAM" id="MobiDB-lite"/>
    </source>
</evidence>
<keyword evidence="2" id="KW-0732">Signal</keyword>
<dbReference type="KEGG" id="rsq:Rsph17025_2225"/>
<feature type="signal peptide" evidence="2">
    <location>
        <begin position="1"/>
        <end position="21"/>
    </location>
</feature>
<dbReference type="EMBL" id="CP000661">
    <property type="protein sequence ID" value="ABP71115.1"/>
    <property type="molecule type" value="Genomic_DNA"/>
</dbReference>
<dbReference type="HOGENOM" id="CLU_095304_0_0_5"/>
<organism evidence="3">
    <name type="scientific">Cereibacter sphaeroides (strain ATCC 17025 / ATH 2.4.3)</name>
    <name type="common">Rhodobacter sphaeroides</name>
    <dbReference type="NCBI Taxonomy" id="349102"/>
    <lineage>
        <taxon>Bacteria</taxon>
        <taxon>Pseudomonadati</taxon>
        <taxon>Pseudomonadota</taxon>
        <taxon>Alphaproteobacteria</taxon>
        <taxon>Rhodobacterales</taxon>
        <taxon>Paracoccaceae</taxon>
        <taxon>Cereibacter</taxon>
    </lineage>
</organism>
<accession>A4WUQ1</accession>
<reference evidence="3" key="1">
    <citation type="submission" date="2007-04" db="EMBL/GenBank/DDBJ databases">
        <title>Complete sequence of chromosome of Rhodobacter sphaeroides ATCC 17025.</title>
        <authorList>
            <consortium name="US DOE Joint Genome Institute"/>
            <person name="Copeland A."/>
            <person name="Lucas S."/>
            <person name="Lapidus A."/>
            <person name="Barry K."/>
            <person name="Detter J.C."/>
            <person name="Glavina del Rio T."/>
            <person name="Hammon N."/>
            <person name="Israni S."/>
            <person name="Dalin E."/>
            <person name="Tice H."/>
            <person name="Pitluck S."/>
            <person name="Chertkov O."/>
            <person name="Brettin T."/>
            <person name="Bruce D."/>
            <person name="Han C."/>
            <person name="Schmutz J."/>
            <person name="Larimer F."/>
            <person name="Land M."/>
            <person name="Hauser L."/>
            <person name="Kyrpides N."/>
            <person name="Kim E."/>
            <person name="Richardson P."/>
            <person name="Mackenzie C."/>
            <person name="Choudhary M."/>
            <person name="Donohue T.J."/>
            <person name="Kaplan S."/>
        </authorList>
    </citation>
    <scope>NUCLEOTIDE SEQUENCE [LARGE SCALE GENOMIC DNA]</scope>
    <source>
        <strain evidence="3">ATCC 17025</strain>
    </source>
</reference>
<name>A4WUQ1_CERS5</name>
<feature type="compositionally biased region" description="Low complexity" evidence="1">
    <location>
        <begin position="88"/>
        <end position="105"/>
    </location>
</feature>
<evidence type="ECO:0000313" key="3">
    <source>
        <dbReference type="EMBL" id="ABP71115.1"/>
    </source>
</evidence>
<feature type="region of interest" description="Disordered" evidence="1">
    <location>
        <begin position="79"/>
        <end position="170"/>
    </location>
</feature>
<dbReference type="eggNOG" id="ENOG5031QJH">
    <property type="taxonomic scope" value="Bacteria"/>
</dbReference>
<feature type="region of interest" description="Disordered" evidence="1">
    <location>
        <begin position="240"/>
        <end position="275"/>
    </location>
</feature>
<protein>
    <recommendedName>
        <fullName evidence="4">Excalibur calcium-binding domain-containing protein</fullName>
    </recommendedName>
</protein>
<gene>
    <name evidence="3" type="ordered locus">Rsph17025_2225</name>
</gene>